<dbReference type="Gene3D" id="3.40.50.620">
    <property type="entry name" value="HUPs"/>
    <property type="match status" value="1"/>
</dbReference>
<dbReference type="KEGG" id="bcv:Bcav_1967"/>
<accession>C5C5N1</accession>
<gene>
    <name evidence="1" type="ordered locus">Bcav_1967</name>
</gene>
<dbReference type="eggNOG" id="ENOG5031FDD">
    <property type="taxonomic scope" value="Bacteria"/>
</dbReference>
<dbReference type="InterPro" id="IPR014729">
    <property type="entry name" value="Rossmann-like_a/b/a_fold"/>
</dbReference>
<keyword evidence="2" id="KW-1185">Reference proteome</keyword>
<dbReference type="SUPFAM" id="SSF52402">
    <property type="entry name" value="Adenine nucleotide alpha hydrolases-like"/>
    <property type="match status" value="1"/>
</dbReference>
<dbReference type="RefSeq" id="WP_015882462.1">
    <property type="nucleotide sequence ID" value="NC_012669.1"/>
</dbReference>
<evidence type="ECO:0000313" key="1">
    <source>
        <dbReference type="EMBL" id="ACQ80222.1"/>
    </source>
</evidence>
<dbReference type="AlphaFoldDB" id="C5C5N1"/>
<name>C5C5N1_BEUC1</name>
<dbReference type="OrthoDB" id="3825223at2"/>
<reference evidence="1 2" key="1">
    <citation type="journal article" date="2009" name="Stand. Genomic Sci.">
        <title>Complete genome sequence of Beutenbergia cavernae type strain (HKI 0122).</title>
        <authorList>
            <person name="Land M."/>
            <person name="Pukall R."/>
            <person name="Abt B."/>
            <person name="Goker M."/>
            <person name="Rohde M."/>
            <person name="Glavina Del Rio T."/>
            <person name="Tice H."/>
            <person name="Copeland A."/>
            <person name="Cheng J.F."/>
            <person name="Lucas S."/>
            <person name="Chen F."/>
            <person name="Nolan M."/>
            <person name="Bruce D."/>
            <person name="Goodwin L."/>
            <person name="Pitluck S."/>
            <person name="Ivanova N."/>
            <person name="Mavromatis K."/>
            <person name="Ovchinnikova G."/>
            <person name="Pati A."/>
            <person name="Chen A."/>
            <person name="Palaniappan K."/>
            <person name="Hauser L."/>
            <person name="Chang Y.J."/>
            <person name="Jefferies C.C."/>
            <person name="Saunders E."/>
            <person name="Brettin T."/>
            <person name="Detter J.C."/>
            <person name="Han C."/>
            <person name="Chain P."/>
            <person name="Bristow J."/>
            <person name="Eisen J.A."/>
            <person name="Markowitz V."/>
            <person name="Hugenholtz P."/>
            <person name="Kyrpides N.C."/>
            <person name="Klenk H.P."/>
            <person name="Lapidus A."/>
        </authorList>
    </citation>
    <scope>NUCLEOTIDE SEQUENCE [LARGE SCALE GENOMIC DNA]</scope>
    <source>
        <strain evidence="2">ATCC BAA-8 / DSM 12333 / NBRC 16432</strain>
    </source>
</reference>
<sequence length="161" mass="17226">MPQTVIVLTENTLKPVDAQHIVGLHEGQDVTYEVLVPADTERNVVAEIIDHLSLFELKKAWDDMIGKEPSDAQARATAHDAVAGSVAALEAEGATAQGSVVADDPIPALRQALANTGAGEIVVVTYAKPLEDTFHRDWASRAREELGVPVLHFYSGTSYVG</sequence>
<dbReference type="Proteomes" id="UP000007962">
    <property type="component" value="Chromosome"/>
</dbReference>
<dbReference type="HOGENOM" id="CLU_1685611_0_0_11"/>
<organism evidence="1 2">
    <name type="scientific">Beutenbergia cavernae (strain ATCC BAA-8 / DSM 12333 / CCUG 43141 / JCM 11478 / NBRC 16432 / NCIMB 13614 / HKI 0122)</name>
    <dbReference type="NCBI Taxonomy" id="471853"/>
    <lineage>
        <taxon>Bacteria</taxon>
        <taxon>Bacillati</taxon>
        <taxon>Actinomycetota</taxon>
        <taxon>Actinomycetes</taxon>
        <taxon>Micrococcales</taxon>
        <taxon>Beutenbergiaceae</taxon>
        <taxon>Beutenbergia</taxon>
    </lineage>
</organism>
<evidence type="ECO:0000313" key="2">
    <source>
        <dbReference type="Proteomes" id="UP000007962"/>
    </source>
</evidence>
<dbReference type="STRING" id="471853.Bcav_1967"/>
<dbReference type="EMBL" id="CP001618">
    <property type="protein sequence ID" value="ACQ80222.1"/>
    <property type="molecule type" value="Genomic_DNA"/>
</dbReference>
<protein>
    <submittedName>
        <fullName evidence="1">Uncharacterized protein</fullName>
    </submittedName>
</protein>
<proteinExistence type="predicted"/>